<dbReference type="GO" id="GO:0008137">
    <property type="term" value="F:NADH dehydrogenase (ubiquinone) activity"/>
    <property type="evidence" value="ECO:0007669"/>
    <property type="project" value="InterPro"/>
</dbReference>
<dbReference type="Gene3D" id="3.40.50.740">
    <property type="match status" value="1"/>
</dbReference>
<dbReference type="InterPro" id="IPR010228">
    <property type="entry name" value="NADH_UbQ_OxRdtase_Gsu"/>
</dbReference>
<keyword evidence="9" id="KW-0408">Iron</keyword>
<dbReference type="OrthoDB" id="9810782at2"/>
<feature type="domain" description="4Fe-4S Mo/W bis-MGD-type" evidence="18">
    <location>
        <begin position="221"/>
        <end position="277"/>
    </location>
</feature>
<evidence type="ECO:0000256" key="6">
    <source>
        <dbReference type="ARBA" id="ARBA00022719"/>
    </source>
</evidence>
<evidence type="ECO:0000256" key="1">
    <source>
        <dbReference type="ARBA" id="ARBA00001966"/>
    </source>
</evidence>
<dbReference type="PROSITE" id="PS00641">
    <property type="entry name" value="COMPLEX1_75K_1"/>
    <property type="match status" value="1"/>
</dbReference>
<dbReference type="Pfam" id="PF13510">
    <property type="entry name" value="Fer2_4"/>
    <property type="match status" value="1"/>
</dbReference>
<feature type="domain" description="4Fe-4S His(Cys)3-ligated-type" evidence="19">
    <location>
        <begin position="83"/>
        <end position="122"/>
    </location>
</feature>
<dbReference type="Pfam" id="PF00384">
    <property type="entry name" value="Molybdopterin"/>
    <property type="match status" value="1"/>
</dbReference>
<dbReference type="PROSITE" id="PS00643">
    <property type="entry name" value="COMPLEX1_75K_3"/>
    <property type="match status" value="1"/>
</dbReference>
<dbReference type="SMART" id="SM00926">
    <property type="entry name" value="Molybdop_Fe4S4"/>
    <property type="match status" value="1"/>
</dbReference>
<dbReference type="Pfam" id="PF22117">
    <property type="entry name" value="Fer4_Nqo3"/>
    <property type="match status" value="1"/>
</dbReference>
<keyword evidence="11" id="KW-0520">NAD</keyword>
<proteinExistence type="inferred from homology"/>
<keyword evidence="5" id="KW-0001">2Fe-2S</keyword>
<dbReference type="InterPro" id="IPR006963">
    <property type="entry name" value="Mopterin_OxRdtase_4Fe-4S_dom"/>
</dbReference>
<evidence type="ECO:0000256" key="17">
    <source>
        <dbReference type="ARBA" id="ARBA00047712"/>
    </source>
</evidence>
<dbReference type="GO" id="GO:0051537">
    <property type="term" value="F:2 iron, 2 sulfur cluster binding"/>
    <property type="evidence" value="ECO:0007669"/>
    <property type="project" value="UniProtKB-KW"/>
</dbReference>
<reference evidence="20 21" key="1">
    <citation type="journal article" date="2019" name="Proc. Natl. Acad. Sci. U.S.A.">
        <title>Exaggeration and cooption of innate immunity for social defense.</title>
        <authorList>
            <person name="Kutsukake M."/>
            <person name="Moriyama M."/>
            <person name="Shigenobu S."/>
            <person name="Meng X.-Y."/>
            <person name="Nikoh N."/>
            <person name="Noda C."/>
            <person name="Kobayashi S."/>
            <person name="Fukatsu T."/>
        </authorList>
    </citation>
    <scope>NUCLEOTIDE SEQUENCE [LARGE SCALE GENOMIC DNA]</scope>
    <source>
        <strain evidence="20 21">Nmo</strain>
    </source>
</reference>
<evidence type="ECO:0000256" key="3">
    <source>
        <dbReference type="ARBA" id="ARBA00019902"/>
    </source>
</evidence>
<dbReference type="SUPFAM" id="SSF54862">
    <property type="entry name" value="4Fe-4S ferredoxins"/>
    <property type="match status" value="1"/>
</dbReference>
<dbReference type="GO" id="GO:0046872">
    <property type="term" value="F:metal ion binding"/>
    <property type="evidence" value="ECO:0007669"/>
    <property type="project" value="UniProtKB-KW"/>
</dbReference>
<evidence type="ECO:0000259" key="18">
    <source>
        <dbReference type="PROSITE" id="PS51669"/>
    </source>
</evidence>
<comment type="catalytic activity">
    <reaction evidence="17">
        <text>a quinone + NADH + 5 H(+)(in) = a quinol + NAD(+) + 4 H(+)(out)</text>
        <dbReference type="Rhea" id="RHEA:57888"/>
        <dbReference type="ChEBI" id="CHEBI:15378"/>
        <dbReference type="ChEBI" id="CHEBI:24646"/>
        <dbReference type="ChEBI" id="CHEBI:57540"/>
        <dbReference type="ChEBI" id="CHEBI:57945"/>
        <dbReference type="ChEBI" id="CHEBI:132124"/>
    </reaction>
</comment>
<dbReference type="AlphaFoldDB" id="A0A455T9Y6"/>
<dbReference type="Pfam" id="PF04879">
    <property type="entry name" value="Molybdop_Fe4S4"/>
    <property type="match status" value="1"/>
</dbReference>
<dbReference type="InterPro" id="IPR054351">
    <property type="entry name" value="NADH_UbQ_OxRdtase_ferredoxin"/>
</dbReference>
<comment type="cofactor">
    <cofactor evidence="16">
        <name>[2Fe-2S] cluster</name>
        <dbReference type="ChEBI" id="CHEBI:190135"/>
    </cofactor>
</comment>
<dbReference type="GO" id="GO:0048038">
    <property type="term" value="F:quinone binding"/>
    <property type="evidence" value="ECO:0007669"/>
    <property type="project" value="UniProtKB-KW"/>
</dbReference>
<evidence type="ECO:0000256" key="13">
    <source>
        <dbReference type="ARBA" id="ARBA00026021"/>
    </source>
</evidence>
<keyword evidence="7" id="KW-0479">Metal-binding</keyword>
<evidence type="ECO:0000256" key="5">
    <source>
        <dbReference type="ARBA" id="ARBA00022714"/>
    </source>
</evidence>
<gene>
    <name evidence="20" type="primary">nuoG</name>
    <name evidence="20" type="ORF">BUCNMO_127</name>
</gene>
<evidence type="ECO:0000256" key="8">
    <source>
        <dbReference type="ARBA" id="ARBA00022967"/>
    </source>
</evidence>
<dbReference type="PANTHER" id="PTHR43105">
    <property type="entry name" value="RESPIRATORY NITRATE REDUCTASE"/>
    <property type="match status" value="1"/>
</dbReference>
<comment type="similarity">
    <text evidence="2">Belongs to the complex I 75 kDa subunit family.</text>
</comment>
<comment type="cofactor">
    <cofactor evidence="1">
        <name>[4Fe-4S] cluster</name>
        <dbReference type="ChEBI" id="CHEBI:49883"/>
    </cofactor>
</comment>
<evidence type="ECO:0000256" key="11">
    <source>
        <dbReference type="ARBA" id="ARBA00023027"/>
    </source>
</evidence>
<evidence type="ECO:0000256" key="14">
    <source>
        <dbReference type="ARBA" id="ARBA00031577"/>
    </source>
</evidence>
<keyword evidence="4" id="KW-0004">4Fe-4S</keyword>
<keyword evidence="8" id="KW-1278">Translocase</keyword>
<dbReference type="FunFam" id="3.10.20.740:FF:000002">
    <property type="entry name" value="NADH-quinone oxidoreductase"/>
    <property type="match status" value="1"/>
</dbReference>
<dbReference type="RefSeq" id="WP_158344679.1">
    <property type="nucleotide sequence ID" value="NZ_AP019379.1"/>
</dbReference>
<dbReference type="InterPro" id="IPR019574">
    <property type="entry name" value="NADH_UbQ_OxRdtase_Gsu_4Fe4S-bd"/>
</dbReference>
<protein>
    <recommendedName>
        <fullName evidence="3">NADH-quinone oxidoreductase subunit G</fullName>
    </recommendedName>
    <alternativeName>
        <fullName evidence="14">NADH dehydrogenase I subunit G</fullName>
    </alternativeName>
    <alternativeName>
        <fullName evidence="15">NDH-1 subunit G</fullName>
    </alternativeName>
</protein>
<dbReference type="Proteomes" id="UP000317544">
    <property type="component" value="Chromosome"/>
</dbReference>
<comment type="function">
    <text evidence="12">NDH-1 shuttles electrons from NADH, via FMN and iron-sulfur (Fe-S) centers, to quinones in the respiratory chain. Couples the redox reaction to proton translocation (for every two electrons transferred, four hydrogen ions are translocated across the cytoplasmic membrane), and thus conserves the redox energy in a proton gradient.</text>
</comment>
<dbReference type="NCBIfam" id="TIGR01973">
    <property type="entry name" value="NuoG"/>
    <property type="match status" value="1"/>
</dbReference>
<evidence type="ECO:0000256" key="10">
    <source>
        <dbReference type="ARBA" id="ARBA00023014"/>
    </source>
</evidence>
<dbReference type="Gene3D" id="3.30.200.210">
    <property type="match status" value="1"/>
</dbReference>
<dbReference type="InterPro" id="IPR001041">
    <property type="entry name" value="2Fe-2S_ferredoxin-type"/>
</dbReference>
<keyword evidence="6" id="KW-0874">Quinone</keyword>
<dbReference type="PROSITE" id="PS51669">
    <property type="entry name" value="4FE4S_MOW_BIS_MGD"/>
    <property type="match status" value="1"/>
</dbReference>
<dbReference type="CDD" id="cd00207">
    <property type="entry name" value="fer2"/>
    <property type="match status" value="1"/>
</dbReference>
<dbReference type="PANTHER" id="PTHR43105:SF10">
    <property type="entry name" value="NADH-QUINONE OXIDOREDUCTASE SUBUNIT G"/>
    <property type="match status" value="1"/>
</dbReference>
<comment type="subunit">
    <text evidence="13">Composed of 13 different subunits. Subunits NuoCD, E, F, and G constitute the peripheral sector of the complex.</text>
</comment>
<evidence type="ECO:0000256" key="2">
    <source>
        <dbReference type="ARBA" id="ARBA00005404"/>
    </source>
</evidence>
<organism evidence="20 21">
    <name type="scientific">Buchnera aphidicola</name>
    <name type="common">Nipponaphis monzeni</name>
    <dbReference type="NCBI Taxonomy" id="2495405"/>
    <lineage>
        <taxon>Bacteria</taxon>
        <taxon>Pseudomonadati</taxon>
        <taxon>Pseudomonadota</taxon>
        <taxon>Gammaproteobacteria</taxon>
        <taxon>Enterobacterales</taxon>
        <taxon>Erwiniaceae</taxon>
        <taxon>Buchnera</taxon>
    </lineage>
</organism>
<dbReference type="InterPro" id="IPR036010">
    <property type="entry name" value="2Fe-2S_ferredoxin-like_sf"/>
</dbReference>
<dbReference type="GO" id="GO:0042773">
    <property type="term" value="P:ATP synthesis coupled electron transport"/>
    <property type="evidence" value="ECO:0007669"/>
    <property type="project" value="InterPro"/>
</dbReference>
<dbReference type="Pfam" id="PF10588">
    <property type="entry name" value="NADH-G_4Fe-4S_3"/>
    <property type="match status" value="1"/>
</dbReference>
<dbReference type="GO" id="GO:0016020">
    <property type="term" value="C:membrane"/>
    <property type="evidence" value="ECO:0007669"/>
    <property type="project" value="InterPro"/>
</dbReference>
<dbReference type="GO" id="GO:0003954">
    <property type="term" value="F:NADH dehydrogenase activity"/>
    <property type="evidence" value="ECO:0007669"/>
    <property type="project" value="TreeGrafter"/>
</dbReference>
<dbReference type="SUPFAM" id="SSF54292">
    <property type="entry name" value="2Fe-2S ferredoxin-like"/>
    <property type="match status" value="1"/>
</dbReference>
<dbReference type="InterPro" id="IPR000283">
    <property type="entry name" value="NADH_UbQ_OxRdtase_75kDa_su_CS"/>
</dbReference>
<evidence type="ECO:0000256" key="16">
    <source>
        <dbReference type="ARBA" id="ARBA00034078"/>
    </source>
</evidence>
<evidence type="ECO:0000313" key="20">
    <source>
        <dbReference type="EMBL" id="BBI01142.1"/>
    </source>
</evidence>
<evidence type="ECO:0000256" key="7">
    <source>
        <dbReference type="ARBA" id="ARBA00022723"/>
    </source>
</evidence>
<evidence type="ECO:0000313" key="21">
    <source>
        <dbReference type="Proteomes" id="UP000317544"/>
    </source>
</evidence>
<dbReference type="SMART" id="SM00929">
    <property type="entry name" value="NADH-G_4Fe-4S_3"/>
    <property type="match status" value="1"/>
</dbReference>
<evidence type="ECO:0000256" key="12">
    <source>
        <dbReference type="ARBA" id="ARBA00025189"/>
    </source>
</evidence>
<name>A0A455T9Y6_9GAMM</name>
<evidence type="ECO:0000256" key="15">
    <source>
        <dbReference type="ARBA" id="ARBA00032783"/>
    </source>
</evidence>
<evidence type="ECO:0000259" key="19">
    <source>
        <dbReference type="PROSITE" id="PS51839"/>
    </source>
</evidence>
<keyword evidence="21" id="KW-1185">Reference proteome</keyword>
<accession>A0A455T9Y6</accession>
<dbReference type="InterPro" id="IPR050123">
    <property type="entry name" value="Prok_molybdopt-oxidoreductase"/>
</dbReference>
<dbReference type="EMBL" id="AP019379">
    <property type="protein sequence ID" value="BBI01142.1"/>
    <property type="molecule type" value="Genomic_DNA"/>
</dbReference>
<dbReference type="GO" id="GO:0051539">
    <property type="term" value="F:4 iron, 4 sulfur cluster binding"/>
    <property type="evidence" value="ECO:0007669"/>
    <property type="project" value="UniProtKB-KW"/>
</dbReference>
<dbReference type="Gene3D" id="3.10.20.740">
    <property type="match status" value="1"/>
</dbReference>
<dbReference type="SUPFAM" id="SSF53706">
    <property type="entry name" value="Formate dehydrogenase/DMSO reductase, domains 1-3"/>
    <property type="match status" value="1"/>
</dbReference>
<keyword evidence="10" id="KW-0411">Iron-sulfur</keyword>
<evidence type="ECO:0000256" key="4">
    <source>
        <dbReference type="ARBA" id="ARBA00022485"/>
    </source>
</evidence>
<dbReference type="InterPro" id="IPR006656">
    <property type="entry name" value="Mopterin_OxRdtase"/>
</dbReference>
<evidence type="ECO:0000256" key="9">
    <source>
        <dbReference type="ARBA" id="ARBA00023004"/>
    </source>
</evidence>
<dbReference type="PROSITE" id="PS51839">
    <property type="entry name" value="4FE4S_HC3"/>
    <property type="match status" value="1"/>
</dbReference>
<sequence length="910" mass="104669">MTIIYIDNKKYEVDDLKNVLHNCLLLGKDIPYFCWHPLLGSVGSCRQCAIKLYSNKNDKVGRVVMACMTPSKDGIKVSIQDKDVQKFRRSIIELLMLNHPHDCPVCAEGGSCHLQDMTVMAGHLYRRYRFPKRIYKNQYLGPFISHEMNRCIHCYRCVRYYKDYAQGTDFNVYGISNNIYFGRVEDGILENEHSGNLIELCPTGVFTDKTSLKNYNRKWDLQYAPSICHFCSIGCNIIVGERYGKVQKIENRFNPQVNHYFICDKGRFGYGFNHRDSRPYKPKYFTSNSYKNLTTNEAIRLAQNVLKKSSKIIGIGSSRASIESNYALLKLVGSKNFSSGMLQDEQLCMNYIVSVLNSKEFHIPTLYEIENNYDVALVVGEDLTMNSPRMALSLRQMIKRVNNDEIINKNIDQWNHLAILNIAQNKKNILYNINTNSTKLDELSSWNYITSIPNQVKFFLELINQMNNQSISNDFCDPFLTKKVLEIAEVLLNSKRPLIICGSHSRNVNLLKSVVKVATIIKKMNAESEIGVVLLSDNANSMGVSLISSISIEKSLSIFEKTKNSVLIIVENDLYRMFSTAKLKTIFNNNKTVIVLDHQNTMSMIKGSLTFPSTSFFESSGTIVNYEGRAQRFFKVYDPNVYQKDISVMDSWRWLKLIGKNYYITNNTWNNLDDIINDYANNIDQFRNIRKAAPNSYFRIINQKIPRLPNRNSGRTALMSHINVHEIKQPTDVDSMFAFSMEGFPNFYKYSSHIPFIWMPGWNSPQAWNKLNSTKNLRCFNNDLGIQLFDKKYIAPNVDCKIDQKKVYERDGLRIIIYYLFFGSEEITQYSSLIKTLIPKTIGLISFEDSKRLQLKHNAQVQFNCFGSLFSIKLKISNNFPVGYIGLPLGKIGMPLSLLGQAINFLKEAL</sequence>